<proteinExistence type="predicted"/>
<reference evidence="3" key="3">
    <citation type="submission" date="2025-08" db="UniProtKB">
        <authorList>
            <consortium name="Ensembl"/>
        </authorList>
    </citation>
    <scope>IDENTIFICATION</scope>
</reference>
<dbReference type="InterPro" id="IPR038269">
    <property type="entry name" value="SCAN_sf"/>
</dbReference>
<reference evidence="3" key="4">
    <citation type="submission" date="2025-09" db="UniProtKB">
        <authorList>
            <consortium name="Ensembl"/>
        </authorList>
    </citation>
    <scope>IDENTIFICATION</scope>
</reference>
<dbReference type="Proteomes" id="UP000007267">
    <property type="component" value="Unassembled WGS sequence"/>
</dbReference>
<dbReference type="eggNOG" id="ENOG502S6RZ">
    <property type="taxonomic scope" value="Eukaryota"/>
</dbReference>
<evidence type="ECO:0000313" key="3">
    <source>
        <dbReference type="Ensembl" id="ENSPSIP00000001097.1"/>
    </source>
</evidence>
<dbReference type="PANTHER" id="PTHR46888:SF11">
    <property type="entry name" value="SCAN BOX DOMAIN-CONTAINING PROTEIN"/>
    <property type="match status" value="1"/>
</dbReference>
<evidence type="ECO:0000313" key="4">
    <source>
        <dbReference type="Proteomes" id="UP000007267"/>
    </source>
</evidence>
<sequence>MSQQRPYESLSREALKDLCSQRGIGFLQKTTKQQLTILLLQDDLRAKGQPPPEATDAVTEEIKRQQAERERELEHERALAEIRAQDHARRMEERAAEESSQRRQLQILEAQQRVQQPASPAPLANKSWERICPVYSDSDDIEEFLATFERICNVNRIPDEQRMPVLMTKLTGKAREVFNDMGEEEALDYGRFKDYALRRFRVTPESHRVKFRSFRMSNDCSYVECAHKLMGFVKRWVMGAKVNGDYEKLLDLVTLEQFLNVVPDEVRAAVCDREPESVLRAAEIADAHTQNRARDGHRPGGKTRLLSPQSKRREGFRSRPVPESIEGTQ</sequence>
<accession>K7EZ87</accession>
<dbReference type="HOGENOM" id="CLU_873023_0_0_1"/>
<dbReference type="SUPFAM" id="SSF47353">
    <property type="entry name" value="Retrovirus capsid dimerization domain-like"/>
    <property type="match status" value="1"/>
</dbReference>
<feature type="region of interest" description="Disordered" evidence="1">
    <location>
        <begin position="284"/>
        <end position="329"/>
    </location>
</feature>
<name>K7EZ87_PELSI</name>
<dbReference type="EMBL" id="AGCU01106472">
    <property type="status" value="NOT_ANNOTATED_CDS"/>
    <property type="molecule type" value="Genomic_DNA"/>
</dbReference>
<dbReference type="AlphaFoldDB" id="K7EZ87"/>
<dbReference type="PROSITE" id="PS50804">
    <property type="entry name" value="SCAN_BOX"/>
    <property type="match status" value="1"/>
</dbReference>
<protein>
    <recommendedName>
        <fullName evidence="2">SCAN box domain-containing protein</fullName>
    </recommendedName>
</protein>
<feature type="domain" description="SCAN box" evidence="2">
    <location>
        <begin position="208"/>
        <end position="286"/>
    </location>
</feature>
<dbReference type="InterPro" id="IPR003309">
    <property type="entry name" value="SCAN_dom"/>
</dbReference>
<reference evidence="4" key="2">
    <citation type="journal article" date="2013" name="Nat. Genet.">
        <title>The draft genomes of soft-shell turtle and green sea turtle yield insights into the development and evolution of the turtle-specific body plan.</title>
        <authorList>
            <person name="Wang Z."/>
            <person name="Pascual-Anaya J."/>
            <person name="Zadissa A."/>
            <person name="Li W."/>
            <person name="Niimura Y."/>
            <person name="Huang Z."/>
            <person name="Li C."/>
            <person name="White S."/>
            <person name="Xiong Z."/>
            <person name="Fang D."/>
            <person name="Wang B."/>
            <person name="Ming Y."/>
            <person name="Chen Y."/>
            <person name="Zheng Y."/>
            <person name="Kuraku S."/>
            <person name="Pignatelli M."/>
            <person name="Herrero J."/>
            <person name="Beal K."/>
            <person name="Nozawa M."/>
            <person name="Li Q."/>
            <person name="Wang J."/>
            <person name="Zhang H."/>
            <person name="Yu L."/>
            <person name="Shigenobu S."/>
            <person name="Wang J."/>
            <person name="Liu J."/>
            <person name="Flicek P."/>
            <person name="Searle S."/>
            <person name="Wang J."/>
            <person name="Kuratani S."/>
            <person name="Yin Y."/>
            <person name="Aken B."/>
            <person name="Zhang G."/>
            <person name="Irie N."/>
        </authorList>
    </citation>
    <scope>NUCLEOTIDE SEQUENCE [LARGE SCALE GENOMIC DNA]</scope>
    <source>
        <strain evidence="4">Daiwa-1</strain>
    </source>
</reference>
<dbReference type="Pfam" id="PF02023">
    <property type="entry name" value="SCAN"/>
    <property type="match status" value="1"/>
</dbReference>
<feature type="compositionally biased region" description="Basic and acidic residues" evidence="1">
    <location>
        <begin position="60"/>
        <end position="72"/>
    </location>
</feature>
<reference evidence="4" key="1">
    <citation type="submission" date="2011-10" db="EMBL/GenBank/DDBJ databases">
        <authorList>
            <consortium name="Soft-shell Turtle Genome Consortium"/>
        </authorList>
    </citation>
    <scope>NUCLEOTIDE SEQUENCE [LARGE SCALE GENOMIC DNA]</scope>
    <source>
        <strain evidence="4">Daiwa-1</strain>
    </source>
</reference>
<dbReference type="GeneTree" id="ENSGT00940000165751"/>
<feature type="region of interest" description="Disordered" evidence="1">
    <location>
        <begin position="45"/>
        <end position="72"/>
    </location>
</feature>
<dbReference type="Gene3D" id="1.10.4020.10">
    <property type="entry name" value="DNA breaking-rejoining enzymes"/>
    <property type="match status" value="1"/>
</dbReference>
<dbReference type="Ensembl" id="ENSPSIT00000001099.1">
    <property type="protein sequence ID" value="ENSPSIP00000001097.1"/>
    <property type="gene ID" value="ENSPSIG00000001098.1"/>
</dbReference>
<keyword evidence="4" id="KW-1185">Reference proteome</keyword>
<dbReference type="PANTHER" id="PTHR46888">
    <property type="entry name" value="ZINC KNUCKLE DOMAINCONTAINING PROTEIN-RELATED"/>
    <property type="match status" value="1"/>
</dbReference>
<evidence type="ECO:0000256" key="1">
    <source>
        <dbReference type="SAM" id="MobiDB-lite"/>
    </source>
</evidence>
<dbReference type="OMA" id="DITETWN"/>
<evidence type="ECO:0000259" key="2">
    <source>
        <dbReference type="PROSITE" id="PS50804"/>
    </source>
</evidence>
<organism evidence="3 4">
    <name type="scientific">Pelodiscus sinensis</name>
    <name type="common">Chinese softshell turtle</name>
    <name type="synonym">Trionyx sinensis</name>
    <dbReference type="NCBI Taxonomy" id="13735"/>
    <lineage>
        <taxon>Eukaryota</taxon>
        <taxon>Metazoa</taxon>
        <taxon>Chordata</taxon>
        <taxon>Craniata</taxon>
        <taxon>Vertebrata</taxon>
        <taxon>Euteleostomi</taxon>
        <taxon>Archelosauria</taxon>
        <taxon>Testudinata</taxon>
        <taxon>Testudines</taxon>
        <taxon>Cryptodira</taxon>
        <taxon>Trionychia</taxon>
        <taxon>Trionychidae</taxon>
        <taxon>Pelodiscus</taxon>
    </lineage>
</organism>